<proteinExistence type="predicted"/>
<dbReference type="KEGG" id="spu:115925011"/>
<dbReference type="InterPro" id="IPR051165">
    <property type="entry name" value="Multifunctional_ANK_Repeat"/>
</dbReference>
<evidence type="ECO:0000313" key="9">
    <source>
        <dbReference type="EnsemblMetazoa" id="XP_030843992"/>
    </source>
</evidence>
<dbReference type="SMART" id="SM00218">
    <property type="entry name" value="ZU5"/>
    <property type="match status" value="1"/>
</dbReference>
<keyword evidence="10" id="KW-1185">Reference proteome</keyword>
<evidence type="ECO:0000256" key="4">
    <source>
        <dbReference type="ARBA" id="ARBA00023212"/>
    </source>
</evidence>
<keyword evidence="4" id="KW-0206">Cytoskeleton</keyword>
<feature type="repeat" description="ANK" evidence="5">
    <location>
        <begin position="170"/>
        <end position="202"/>
    </location>
</feature>
<dbReference type="InterPro" id="IPR011029">
    <property type="entry name" value="DEATH-like_dom_sf"/>
</dbReference>
<dbReference type="Pfam" id="PF00023">
    <property type="entry name" value="Ank"/>
    <property type="match status" value="1"/>
</dbReference>
<dbReference type="Pfam" id="PF12796">
    <property type="entry name" value="Ank_2"/>
    <property type="match status" value="3"/>
</dbReference>
<dbReference type="GO" id="GO:0007165">
    <property type="term" value="P:signal transduction"/>
    <property type="evidence" value="ECO:0007669"/>
    <property type="project" value="InterPro"/>
</dbReference>
<dbReference type="PANTHER" id="PTHR24123:SF140">
    <property type="entry name" value="ANKYRIN REPEAT AND SOCS BOX CONTAINING 15"/>
    <property type="match status" value="1"/>
</dbReference>
<dbReference type="PROSITE" id="PS50088">
    <property type="entry name" value="ANK_REPEAT"/>
    <property type="match status" value="6"/>
</dbReference>
<dbReference type="Proteomes" id="UP000007110">
    <property type="component" value="Unassembled WGS sequence"/>
</dbReference>
<dbReference type="GO" id="GO:0016020">
    <property type="term" value="C:membrane"/>
    <property type="evidence" value="ECO:0007669"/>
    <property type="project" value="UniProtKB-ARBA"/>
</dbReference>
<dbReference type="Gene3D" id="1.25.40.20">
    <property type="entry name" value="Ankyrin repeat-containing domain"/>
    <property type="match status" value="4"/>
</dbReference>
<feature type="region of interest" description="Disordered" evidence="6">
    <location>
        <begin position="86"/>
        <end position="107"/>
    </location>
</feature>
<feature type="repeat" description="ANK" evidence="5">
    <location>
        <begin position="137"/>
        <end position="169"/>
    </location>
</feature>
<reference evidence="9" key="2">
    <citation type="submission" date="2021-01" db="UniProtKB">
        <authorList>
            <consortium name="EnsemblMetazoa"/>
        </authorList>
    </citation>
    <scope>IDENTIFICATION</scope>
</reference>
<sequence length="1251" mass="139576">MEALGIIQLFEEAKINHADQDDLGVLYGQTNPVADLEKATSDGQTPLHLAASLGRLEATQDVLNHGANVDKEDKDGCSALHSAAQNGHLDVTDQGSEVNNGDNDDRTALHSAAFNGHIDVIKYLVSQGAHVNKGSNDGWTALHPAAQEAHLEVIKYLISHGAEVNRGNNRGLTALHSAAFNGHIDVTKYLVSQGAEVTEVSKGDYEGMTALHSAAFEGQLDVTGYLITQGAHVNEGSNDGWTGLHSAAQNGHLDVTDYLISRGAEHGRTSIIEKLVSEGADLNVQSSDGQTCLHIAIKLCYKSGRIMHDTDTLKEISDEYYNGELSPEKALVFYLLENGAKLDVRDKKGNLPIHYAKDEVVKQMILSRLPSLEEIQSYRAEPSTPAIVSVEVVRNTSQEIELEDHGVSMFIPPGAVHQSDPCKITLTLLQDTPSVDIKDDESVACYGIRCDPPNMIFHQPVKIKIPHYALVMNPDQVKPNIISRVLYPGMDVTITSRKRSSSSPHEPPYCKVYKRHLELYIGKCAEWWVLIPLEQQVIQHQLICTPYIPDNIERGQEFEVHLQMHADLPGMETDIQKEKQQQSYHKSHRSIPFSVESKSGDVTVTCHREGDQVDSKVLSLRDVCGKMRHNILLSVTPTDDDVKFTVITITITQAGRQEVSQSLDFIIRQTDGQEYLSPSEPLSFVGAVEEVLKSDLPDIDVLTIAQTMTVDQFYDLGVALGFTIEQLDVIEYRRFRDREQAIYDMLLTWRERQPSGQAAKETFLSLMESLDSPAEGIAISADIGLTGEIPDKTLLAFARQIGPEKFFEIGGKLGFNTSELQHIEHRTLYNRKNANIQMLSSWKASQTSGPKAKQTLKLVWESVQDASKAEKSKDGRSATGMFGALGGKLSTKSHGFTLHIPPGALEKDEEISLQVLTEIPEVLTLKDDELLVSHGFQCYPSGLRFKKPAKLIIPHCALVTAPNKVRTILYSWNQSGTPKRLSDPDNIICSVRERWLEVSISHFSGGFFAVYWDWLFLKGILLSCMSFLPRRMPSSRIPVLEVRFVKKTHDQKWTDVHAKDYPRFQHVKGDDDDVVFLEGTLKVACQLGRKSPKSEVQAIQFSDMKKERKVTKYFELDLTEENDETLVTLEVVQTSTQTIKFNTHFQGIDKETAEQNAPSPNIDAIPLDEQEVTDANILKLAGLLPPDRWRHLYVALRIDYSTAERIRKEFSDLTDQYIHLLQTWKAVSTRTSKDLNTILIQVESGGLVDKY</sequence>
<comment type="subcellular location">
    <subcellularLocation>
        <location evidence="1">Cytoplasm</location>
        <location evidence="1">Cytoskeleton</location>
    </subcellularLocation>
</comment>
<evidence type="ECO:0000259" key="8">
    <source>
        <dbReference type="PROSITE" id="PS51145"/>
    </source>
</evidence>
<protein>
    <submittedName>
        <fullName evidence="9">Uncharacterized protein</fullName>
    </submittedName>
</protein>
<dbReference type="Gene3D" id="1.10.533.10">
    <property type="entry name" value="Death Domain, Fas"/>
    <property type="match status" value="2"/>
</dbReference>
<dbReference type="SUPFAM" id="SSF48403">
    <property type="entry name" value="Ankyrin repeat"/>
    <property type="match status" value="1"/>
</dbReference>
<feature type="repeat" description="ANK" evidence="5">
    <location>
        <begin position="206"/>
        <end position="238"/>
    </location>
</feature>
<keyword evidence="3 5" id="KW-0040">ANK repeat</keyword>
<evidence type="ECO:0000313" key="10">
    <source>
        <dbReference type="Proteomes" id="UP000007110"/>
    </source>
</evidence>
<dbReference type="EnsemblMetazoa" id="XM_030988132">
    <property type="protein sequence ID" value="XP_030843992"/>
    <property type="gene ID" value="LOC115925011"/>
</dbReference>
<feature type="domain" description="Death" evidence="7">
    <location>
        <begin position="1188"/>
        <end position="1251"/>
    </location>
</feature>
<dbReference type="SUPFAM" id="SSF47986">
    <property type="entry name" value="DEATH domain"/>
    <property type="match status" value="3"/>
</dbReference>
<feature type="repeat" description="ANK" evidence="5">
    <location>
        <begin position="104"/>
        <end position="136"/>
    </location>
</feature>
<dbReference type="InterPro" id="IPR000488">
    <property type="entry name" value="Death_dom"/>
</dbReference>
<reference evidence="10" key="1">
    <citation type="submission" date="2015-02" db="EMBL/GenBank/DDBJ databases">
        <title>Genome sequencing for Strongylocentrotus purpuratus.</title>
        <authorList>
            <person name="Murali S."/>
            <person name="Liu Y."/>
            <person name="Vee V."/>
            <person name="English A."/>
            <person name="Wang M."/>
            <person name="Skinner E."/>
            <person name="Han Y."/>
            <person name="Muzny D.M."/>
            <person name="Worley K.C."/>
            <person name="Gibbs R.A."/>
        </authorList>
    </citation>
    <scope>NUCLEOTIDE SEQUENCE</scope>
</reference>
<dbReference type="InterPro" id="IPR036770">
    <property type="entry name" value="Ankyrin_rpt-contain_sf"/>
</dbReference>
<keyword evidence="4" id="KW-0963">Cytoplasm</keyword>
<dbReference type="PROSITE" id="PS51145">
    <property type="entry name" value="ZU5"/>
    <property type="match status" value="2"/>
</dbReference>
<dbReference type="Pfam" id="PF00791">
    <property type="entry name" value="ZU5"/>
    <property type="match status" value="2"/>
</dbReference>
<dbReference type="AlphaFoldDB" id="A0A7M7NZS5"/>
<evidence type="ECO:0000256" key="5">
    <source>
        <dbReference type="PROSITE-ProRule" id="PRU00023"/>
    </source>
</evidence>
<dbReference type="InterPro" id="IPR000906">
    <property type="entry name" value="ZU5_dom"/>
</dbReference>
<accession>A0A7M7NZS5</accession>
<dbReference type="PROSITE" id="PS50297">
    <property type="entry name" value="ANK_REP_REGION"/>
    <property type="match status" value="6"/>
</dbReference>
<dbReference type="Gene3D" id="2.60.220.30">
    <property type="match status" value="2"/>
</dbReference>
<organism evidence="9 10">
    <name type="scientific">Strongylocentrotus purpuratus</name>
    <name type="common">Purple sea urchin</name>
    <dbReference type="NCBI Taxonomy" id="7668"/>
    <lineage>
        <taxon>Eukaryota</taxon>
        <taxon>Metazoa</taxon>
        <taxon>Echinodermata</taxon>
        <taxon>Eleutherozoa</taxon>
        <taxon>Echinozoa</taxon>
        <taxon>Echinoidea</taxon>
        <taxon>Euechinoidea</taxon>
        <taxon>Echinacea</taxon>
        <taxon>Camarodonta</taxon>
        <taxon>Echinidea</taxon>
        <taxon>Strongylocentrotidae</taxon>
        <taxon>Strongylocentrotus</taxon>
    </lineage>
</organism>
<feature type="domain" description="ZU5" evidence="8">
    <location>
        <begin position="876"/>
        <end position="1012"/>
    </location>
</feature>
<dbReference type="GO" id="GO:0005856">
    <property type="term" value="C:cytoskeleton"/>
    <property type="evidence" value="ECO:0007669"/>
    <property type="project" value="UniProtKB-SubCell"/>
</dbReference>
<keyword evidence="2" id="KW-0677">Repeat</keyword>
<evidence type="ECO:0000256" key="6">
    <source>
        <dbReference type="SAM" id="MobiDB-lite"/>
    </source>
</evidence>
<evidence type="ECO:0000256" key="3">
    <source>
        <dbReference type="ARBA" id="ARBA00023043"/>
    </source>
</evidence>
<dbReference type="PRINTS" id="PR01415">
    <property type="entry name" value="ANKYRIN"/>
</dbReference>
<dbReference type="GeneID" id="115925011"/>
<feature type="domain" description="ZU5" evidence="8">
    <location>
        <begin position="387"/>
        <end position="533"/>
    </location>
</feature>
<dbReference type="OMA" id="SVINDEF"/>
<dbReference type="InParanoid" id="A0A7M7NZS5"/>
<dbReference type="PROSITE" id="PS50017">
    <property type="entry name" value="DEATH_DOMAIN"/>
    <property type="match status" value="1"/>
</dbReference>
<feature type="repeat" description="ANK" evidence="5">
    <location>
        <begin position="239"/>
        <end position="265"/>
    </location>
</feature>
<dbReference type="RefSeq" id="XP_030843992.1">
    <property type="nucleotide sequence ID" value="XM_030988132.1"/>
</dbReference>
<dbReference type="CDD" id="cd01670">
    <property type="entry name" value="Death"/>
    <property type="match status" value="2"/>
</dbReference>
<evidence type="ECO:0000256" key="1">
    <source>
        <dbReference type="ARBA" id="ARBA00004245"/>
    </source>
</evidence>
<dbReference type="OrthoDB" id="194358at2759"/>
<dbReference type="SMART" id="SM00248">
    <property type="entry name" value="ANK"/>
    <property type="match status" value="8"/>
</dbReference>
<feature type="repeat" description="ANK" evidence="5">
    <location>
        <begin position="42"/>
        <end position="74"/>
    </location>
</feature>
<evidence type="ECO:0000259" key="7">
    <source>
        <dbReference type="PROSITE" id="PS50017"/>
    </source>
</evidence>
<evidence type="ECO:0000256" key="2">
    <source>
        <dbReference type="ARBA" id="ARBA00022737"/>
    </source>
</evidence>
<dbReference type="PANTHER" id="PTHR24123">
    <property type="entry name" value="ANKYRIN REPEAT-CONTAINING"/>
    <property type="match status" value="1"/>
</dbReference>
<dbReference type="InterPro" id="IPR002110">
    <property type="entry name" value="Ankyrin_rpt"/>
</dbReference>
<name>A0A7M7NZS5_STRPU</name>